<evidence type="ECO:0000313" key="1">
    <source>
        <dbReference type="EMBL" id="KKK58143.1"/>
    </source>
</evidence>
<gene>
    <name evidence="1" type="ORF">LCGC14_3047390</name>
</gene>
<name>A0A0F8WN58_9ZZZZ</name>
<dbReference type="EMBL" id="LAZR01064125">
    <property type="protein sequence ID" value="KKK58143.1"/>
    <property type="molecule type" value="Genomic_DNA"/>
</dbReference>
<protein>
    <submittedName>
        <fullName evidence="1">Uncharacterized protein</fullName>
    </submittedName>
</protein>
<proteinExistence type="predicted"/>
<organism evidence="1">
    <name type="scientific">marine sediment metagenome</name>
    <dbReference type="NCBI Taxonomy" id="412755"/>
    <lineage>
        <taxon>unclassified sequences</taxon>
        <taxon>metagenomes</taxon>
        <taxon>ecological metagenomes</taxon>
    </lineage>
</organism>
<reference evidence="1" key="1">
    <citation type="journal article" date="2015" name="Nature">
        <title>Complex archaea that bridge the gap between prokaryotes and eukaryotes.</title>
        <authorList>
            <person name="Spang A."/>
            <person name="Saw J.H."/>
            <person name="Jorgensen S.L."/>
            <person name="Zaremba-Niedzwiedzka K."/>
            <person name="Martijn J."/>
            <person name="Lind A.E."/>
            <person name="van Eijk R."/>
            <person name="Schleper C."/>
            <person name="Guy L."/>
            <person name="Ettema T.J."/>
        </authorList>
    </citation>
    <scope>NUCLEOTIDE SEQUENCE</scope>
</reference>
<comment type="caution">
    <text evidence="1">The sequence shown here is derived from an EMBL/GenBank/DDBJ whole genome shotgun (WGS) entry which is preliminary data.</text>
</comment>
<dbReference type="AlphaFoldDB" id="A0A0F8WN58"/>
<sequence length="68" mass="7868">MVTTLALPPELCVHWWRIAMPNGPISIGICEKCHRQREYLTPYDGTNYGNRIQKFPKIALRPAEDWNG</sequence>
<accession>A0A0F8WN58</accession>